<comment type="catalytic activity">
    <reaction evidence="11">
        <text>an S-substituted glutathione(in) + ATP + H2O = an S-substituted glutathione(out) + ADP + phosphate + H(+)</text>
        <dbReference type="Rhea" id="RHEA:19121"/>
        <dbReference type="ChEBI" id="CHEBI:15377"/>
        <dbReference type="ChEBI" id="CHEBI:15378"/>
        <dbReference type="ChEBI" id="CHEBI:30616"/>
        <dbReference type="ChEBI" id="CHEBI:43474"/>
        <dbReference type="ChEBI" id="CHEBI:90779"/>
        <dbReference type="ChEBI" id="CHEBI:456216"/>
        <dbReference type="EC" id="7.6.2.3"/>
    </reaction>
    <physiologicalReaction direction="left-to-right" evidence="11">
        <dbReference type="Rhea" id="RHEA:19122"/>
    </physiologicalReaction>
</comment>
<dbReference type="Gene3D" id="3.40.50.300">
    <property type="entry name" value="P-loop containing nucleotide triphosphate hydrolases"/>
    <property type="match status" value="1"/>
</dbReference>
<dbReference type="InterPro" id="IPR050173">
    <property type="entry name" value="ABC_transporter_C-like"/>
</dbReference>
<comment type="caution">
    <text evidence="14">The sequence shown here is derived from an EMBL/GenBank/DDBJ whole genome shotgun (WGS) entry which is preliminary data.</text>
</comment>
<dbReference type="InterPro" id="IPR003593">
    <property type="entry name" value="AAA+_ATPase"/>
</dbReference>
<dbReference type="FunFam" id="3.40.50.300:FF:000163">
    <property type="entry name" value="Multidrug resistance-associated protein member 4"/>
    <property type="match status" value="1"/>
</dbReference>
<feature type="domain" description="ABC transporter" evidence="13">
    <location>
        <begin position="36"/>
        <end position="228"/>
    </location>
</feature>
<keyword evidence="2" id="KW-0813">Transport</keyword>
<dbReference type="InterPro" id="IPR003439">
    <property type="entry name" value="ABC_transporter-like_ATP-bd"/>
</dbReference>
<evidence type="ECO:0000256" key="10">
    <source>
        <dbReference type="ARBA" id="ARBA00047576"/>
    </source>
</evidence>
<keyword evidence="6" id="KW-1133">Transmembrane helix</keyword>
<dbReference type="InterPro" id="IPR027417">
    <property type="entry name" value="P-loop_NTPase"/>
</dbReference>
<evidence type="ECO:0000256" key="9">
    <source>
        <dbReference type="ARBA" id="ARBA00047523"/>
    </source>
</evidence>
<evidence type="ECO:0000256" key="3">
    <source>
        <dbReference type="ARBA" id="ARBA00022692"/>
    </source>
</evidence>
<dbReference type="PROSITE" id="PS00211">
    <property type="entry name" value="ABC_TRANSPORTER_1"/>
    <property type="match status" value="1"/>
</dbReference>
<dbReference type="GO" id="GO:0005524">
    <property type="term" value="F:ATP binding"/>
    <property type="evidence" value="ECO:0007669"/>
    <property type="project" value="UniProtKB-KW"/>
</dbReference>
<evidence type="ECO:0000313" key="15">
    <source>
        <dbReference type="Proteomes" id="UP000824782"/>
    </source>
</evidence>
<dbReference type="GO" id="GO:0008559">
    <property type="term" value="F:ABC-type xenobiotic transporter activity"/>
    <property type="evidence" value="ECO:0007669"/>
    <property type="project" value="UniProtKB-EC"/>
</dbReference>
<keyword evidence="4" id="KW-0547">Nucleotide-binding</keyword>
<dbReference type="SMART" id="SM00382">
    <property type="entry name" value="AAA"/>
    <property type="match status" value="1"/>
</dbReference>
<dbReference type="AlphaFoldDB" id="A0AAV6YKQ0"/>
<dbReference type="Pfam" id="PF00005">
    <property type="entry name" value="ABC_tran"/>
    <property type="match status" value="1"/>
</dbReference>
<evidence type="ECO:0000256" key="7">
    <source>
        <dbReference type="ARBA" id="ARBA00023136"/>
    </source>
</evidence>
<comment type="catalytic activity">
    <reaction evidence="8">
        <text>ATP + H2O + xenobioticSide 1 = ADP + phosphate + xenobioticSide 2.</text>
        <dbReference type="EC" id="7.6.2.2"/>
    </reaction>
</comment>
<feature type="compositionally biased region" description="Basic and acidic residues" evidence="12">
    <location>
        <begin position="1"/>
        <end position="10"/>
    </location>
</feature>
<dbReference type="GO" id="GO:0016323">
    <property type="term" value="C:basolateral plasma membrane"/>
    <property type="evidence" value="ECO:0007669"/>
    <property type="project" value="UniProtKB-ARBA"/>
</dbReference>
<evidence type="ECO:0000313" key="14">
    <source>
        <dbReference type="EMBL" id="KAG8535535.1"/>
    </source>
</evidence>
<organism evidence="14 15">
    <name type="scientific">Engystomops pustulosus</name>
    <name type="common">Tungara frog</name>
    <name type="synonym">Physalaemus pustulosus</name>
    <dbReference type="NCBI Taxonomy" id="76066"/>
    <lineage>
        <taxon>Eukaryota</taxon>
        <taxon>Metazoa</taxon>
        <taxon>Chordata</taxon>
        <taxon>Craniata</taxon>
        <taxon>Vertebrata</taxon>
        <taxon>Euteleostomi</taxon>
        <taxon>Amphibia</taxon>
        <taxon>Batrachia</taxon>
        <taxon>Anura</taxon>
        <taxon>Neobatrachia</taxon>
        <taxon>Hyloidea</taxon>
        <taxon>Leptodactylidae</taxon>
        <taxon>Leiuperinae</taxon>
        <taxon>Engystomops</taxon>
    </lineage>
</organism>
<evidence type="ECO:0000256" key="6">
    <source>
        <dbReference type="ARBA" id="ARBA00022989"/>
    </source>
</evidence>
<evidence type="ECO:0000256" key="2">
    <source>
        <dbReference type="ARBA" id="ARBA00022448"/>
    </source>
</evidence>
<dbReference type="GO" id="GO:0016887">
    <property type="term" value="F:ATP hydrolysis activity"/>
    <property type="evidence" value="ECO:0007669"/>
    <property type="project" value="InterPro"/>
</dbReference>
<comment type="catalytic activity">
    <reaction evidence="9">
        <text>leukotriene C4(in) + ATP + H2O = leukotriene C4(out) + ADP + phosphate + H(+)</text>
        <dbReference type="Rhea" id="RHEA:38963"/>
        <dbReference type="ChEBI" id="CHEBI:15377"/>
        <dbReference type="ChEBI" id="CHEBI:15378"/>
        <dbReference type="ChEBI" id="CHEBI:30616"/>
        <dbReference type="ChEBI" id="CHEBI:43474"/>
        <dbReference type="ChEBI" id="CHEBI:57973"/>
        <dbReference type="ChEBI" id="CHEBI:456216"/>
    </reaction>
    <physiologicalReaction direction="left-to-right" evidence="9">
        <dbReference type="Rhea" id="RHEA:38964"/>
    </physiologicalReaction>
</comment>
<evidence type="ECO:0000259" key="13">
    <source>
        <dbReference type="PROSITE" id="PS50893"/>
    </source>
</evidence>
<dbReference type="CDD" id="cd03244">
    <property type="entry name" value="ABCC_MRP_domain2"/>
    <property type="match status" value="1"/>
</dbReference>
<feature type="region of interest" description="Disordered" evidence="12">
    <location>
        <begin position="1"/>
        <end position="23"/>
    </location>
</feature>
<dbReference type="SUPFAM" id="SSF52540">
    <property type="entry name" value="P-loop containing nucleoside triphosphate hydrolases"/>
    <property type="match status" value="1"/>
</dbReference>
<evidence type="ECO:0000256" key="1">
    <source>
        <dbReference type="ARBA" id="ARBA00004141"/>
    </source>
</evidence>
<feature type="compositionally biased region" description="Polar residues" evidence="12">
    <location>
        <begin position="11"/>
        <end position="23"/>
    </location>
</feature>
<dbReference type="PANTHER" id="PTHR24223:SF330">
    <property type="entry name" value="ATP-BINDING CASSETTE SUB-FAMILY C MEMBER 10"/>
    <property type="match status" value="1"/>
</dbReference>
<proteinExistence type="predicted"/>
<comment type="catalytic activity">
    <reaction evidence="10">
        <text>17beta-estradiol 17-O-(beta-D-glucuronate)(in) + ATP + H2O = 17beta-estradiol 17-O-(beta-D-glucuronate)(out) + ADP + phosphate + H(+)</text>
        <dbReference type="Rhea" id="RHEA:60128"/>
        <dbReference type="ChEBI" id="CHEBI:15377"/>
        <dbReference type="ChEBI" id="CHEBI:15378"/>
        <dbReference type="ChEBI" id="CHEBI:30616"/>
        <dbReference type="ChEBI" id="CHEBI:43474"/>
        <dbReference type="ChEBI" id="CHEBI:82961"/>
        <dbReference type="ChEBI" id="CHEBI:456216"/>
    </reaction>
    <physiologicalReaction direction="left-to-right" evidence="10">
        <dbReference type="Rhea" id="RHEA:60129"/>
    </physiologicalReaction>
</comment>
<evidence type="ECO:0000256" key="5">
    <source>
        <dbReference type="ARBA" id="ARBA00022840"/>
    </source>
</evidence>
<reference evidence="14" key="1">
    <citation type="thesis" date="2020" institute="ProQuest LLC" country="789 East Eisenhower Parkway, Ann Arbor, MI, USA">
        <title>Comparative Genomics and Chromosome Evolution.</title>
        <authorList>
            <person name="Mudd A.B."/>
        </authorList>
    </citation>
    <scope>NUCLEOTIDE SEQUENCE</scope>
    <source>
        <strain evidence="14">237g6f4</strain>
        <tissue evidence="14">Blood</tissue>
    </source>
</reference>
<accession>A0AAV6YKQ0</accession>
<name>A0AAV6YKQ0_ENGPU</name>
<dbReference type="PROSITE" id="PS50893">
    <property type="entry name" value="ABC_TRANSPORTER_2"/>
    <property type="match status" value="1"/>
</dbReference>
<dbReference type="InterPro" id="IPR017871">
    <property type="entry name" value="ABC_transporter-like_CS"/>
</dbReference>
<dbReference type="EMBL" id="WNYA01064173">
    <property type="protein sequence ID" value="KAG8535535.1"/>
    <property type="molecule type" value="Genomic_DNA"/>
</dbReference>
<evidence type="ECO:0000256" key="8">
    <source>
        <dbReference type="ARBA" id="ARBA00034018"/>
    </source>
</evidence>
<evidence type="ECO:0000256" key="11">
    <source>
        <dbReference type="ARBA" id="ARBA00048007"/>
    </source>
</evidence>
<dbReference type="GO" id="GO:0015431">
    <property type="term" value="F:ABC-type glutathione S-conjugate transporter activity"/>
    <property type="evidence" value="ECO:0007669"/>
    <property type="project" value="UniProtKB-EC"/>
</dbReference>
<keyword evidence="7" id="KW-0472">Membrane</keyword>
<gene>
    <name evidence="14" type="ORF">GDO81_028334</name>
</gene>
<keyword evidence="15" id="KW-1185">Reference proteome</keyword>
<comment type="subcellular location">
    <subcellularLocation>
        <location evidence="1">Membrane</location>
        <topology evidence="1">Multi-pass membrane protein</topology>
    </subcellularLocation>
</comment>
<dbReference type="Proteomes" id="UP000824782">
    <property type="component" value="Unassembled WGS sequence"/>
</dbReference>
<sequence>MMVSVERAEEYSTTLPSEPTQGTVTVRPEWPHCGCIEFRDAVLCYRPGLPNALDGVNFTIRAGEKIGIVGRTGSGKSTLFLALFRMMELNSGSILIDDVSTGGLSLDVLRSRLAIIPQDAFLLSGSVRENLDPLSHHTDVELLDVLGQCHLQDVVSRMGGLGADVGERGKNFSLGQRQLLCLARALLTEAKILCIDEATASVDHQTDHLLQVTIREKFRDRTVLTIAHR</sequence>
<evidence type="ECO:0000256" key="4">
    <source>
        <dbReference type="ARBA" id="ARBA00022741"/>
    </source>
</evidence>
<keyword evidence="3" id="KW-0812">Transmembrane</keyword>
<keyword evidence="5" id="KW-0067">ATP-binding</keyword>
<dbReference type="PANTHER" id="PTHR24223">
    <property type="entry name" value="ATP-BINDING CASSETTE SUB-FAMILY C"/>
    <property type="match status" value="1"/>
</dbReference>
<protein>
    <recommendedName>
        <fullName evidence="13">ABC transporter domain-containing protein</fullName>
    </recommendedName>
</protein>
<evidence type="ECO:0000256" key="12">
    <source>
        <dbReference type="SAM" id="MobiDB-lite"/>
    </source>
</evidence>